<dbReference type="Gene3D" id="1.20.120.450">
    <property type="entry name" value="dinb family like domain"/>
    <property type="match status" value="1"/>
</dbReference>
<evidence type="ECO:0000256" key="3">
    <source>
        <dbReference type="PIRSR" id="PIRSR607837-1"/>
    </source>
</evidence>
<accession>I3C4B4</accession>
<dbReference type="AlphaFoldDB" id="I3C4B4"/>
<protein>
    <recommendedName>
        <fullName evidence="7">DinB family protein</fullName>
    </recommendedName>
</protein>
<dbReference type="STRING" id="926559.JoomaDRAFT_1442"/>
<feature type="chain" id="PRO_5003668784" description="DinB family protein" evidence="4">
    <location>
        <begin position="19"/>
        <end position="167"/>
    </location>
</feature>
<evidence type="ECO:0000256" key="2">
    <source>
        <dbReference type="ARBA" id="ARBA00022723"/>
    </source>
</evidence>
<evidence type="ECO:0000256" key="4">
    <source>
        <dbReference type="SAM" id="SignalP"/>
    </source>
</evidence>
<dbReference type="HOGENOM" id="CLU_120900_3_0_10"/>
<dbReference type="GO" id="GO:0046872">
    <property type="term" value="F:metal ion binding"/>
    <property type="evidence" value="ECO:0007669"/>
    <property type="project" value="UniProtKB-KW"/>
</dbReference>
<dbReference type="EMBL" id="JH651379">
    <property type="protein sequence ID" value="EIJ38457.1"/>
    <property type="molecule type" value="Genomic_DNA"/>
</dbReference>
<dbReference type="RefSeq" id="WP_008611654.1">
    <property type="nucleotide sequence ID" value="NZ_JH651379.1"/>
</dbReference>
<keyword evidence="2 3" id="KW-0479">Metal-binding</keyword>
<comment type="similarity">
    <text evidence="1">Belongs to the DinB family.</text>
</comment>
<feature type="binding site" evidence="3">
    <location>
        <position position="146"/>
    </location>
    <ligand>
        <name>a divalent metal cation</name>
        <dbReference type="ChEBI" id="CHEBI:60240"/>
    </ligand>
</feature>
<keyword evidence="4" id="KW-0732">Signal</keyword>
<evidence type="ECO:0008006" key="7">
    <source>
        <dbReference type="Google" id="ProtNLM"/>
    </source>
</evidence>
<dbReference type="SUPFAM" id="SSF109854">
    <property type="entry name" value="DinB/YfiT-like putative metalloenzymes"/>
    <property type="match status" value="1"/>
</dbReference>
<organism evidence="5 6">
    <name type="scientific">Galbibacter orientalis DSM 19592</name>
    <dbReference type="NCBI Taxonomy" id="926559"/>
    <lineage>
        <taxon>Bacteria</taxon>
        <taxon>Pseudomonadati</taxon>
        <taxon>Bacteroidota</taxon>
        <taxon>Flavobacteriia</taxon>
        <taxon>Flavobacteriales</taxon>
        <taxon>Flavobacteriaceae</taxon>
        <taxon>Galbibacter</taxon>
    </lineage>
</organism>
<dbReference type="InterPro" id="IPR007837">
    <property type="entry name" value="DinB"/>
</dbReference>
<dbReference type="Proteomes" id="UP000004690">
    <property type="component" value="Unassembled WGS sequence"/>
</dbReference>
<evidence type="ECO:0000256" key="1">
    <source>
        <dbReference type="ARBA" id="ARBA00008635"/>
    </source>
</evidence>
<feature type="binding site" evidence="3">
    <location>
        <position position="66"/>
    </location>
    <ligand>
        <name>a divalent metal cation</name>
        <dbReference type="ChEBI" id="CHEBI:60240"/>
    </ligand>
</feature>
<proteinExistence type="inferred from homology"/>
<feature type="signal peptide" evidence="4">
    <location>
        <begin position="1"/>
        <end position="18"/>
    </location>
</feature>
<keyword evidence="6" id="KW-1185">Reference proteome</keyword>
<reference evidence="5 6" key="1">
    <citation type="submission" date="2012-02" db="EMBL/GenBank/DDBJ databases">
        <title>Improved High-Quality Draft genome of Joostella marina DSM 19592.</title>
        <authorList>
            <consortium name="US DOE Joint Genome Institute (JGI-PGF)"/>
            <person name="Lucas S."/>
            <person name="Copeland A."/>
            <person name="Lapidus A."/>
            <person name="Bruce D."/>
            <person name="Goodwin L."/>
            <person name="Pitluck S."/>
            <person name="Peters L."/>
            <person name="Chertkov O."/>
            <person name="Ovchinnikova G."/>
            <person name="Kyrpides N."/>
            <person name="Mavromatis K."/>
            <person name="Detter J.C."/>
            <person name="Han C."/>
            <person name="Land M."/>
            <person name="Hauser L."/>
            <person name="Markowitz V."/>
            <person name="Cheng J.-F."/>
            <person name="Hugenholtz P."/>
            <person name="Woyke T."/>
            <person name="Wu D."/>
            <person name="Tindall B."/>
            <person name="Brambilla E."/>
            <person name="Klenk H.-P."/>
            <person name="Eisen J.A."/>
        </authorList>
    </citation>
    <scope>NUCLEOTIDE SEQUENCE [LARGE SCALE GENOMIC DNA]</scope>
    <source>
        <strain evidence="5 6">DSM 19592</strain>
    </source>
</reference>
<evidence type="ECO:0000313" key="5">
    <source>
        <dbReference type="EMBL" id="EIJ38457.1"/>
    </source>
</evidence>
<dbReference type="eggNOG" id="COG2318">
    <property type="taxonomic scope" value="Bacteria"/>
</dbReference>
<sequence>MKNLFSIIFILTITTLSAQDFSVATFSEKWENSKSYLLQIAQSMPEEKYDYKPTEREMSFKEQLLHIQQNMNWLGKTYFEADIKDEKVENSNKEALLKSISTSFDAVKNAVIKTPDSTLVDKVDFFAGKKTKLQILNLLQDHVTHHRGQLIVYLNLNNIKPPKYVGW</sequence>
<dbReference type="Pfam" id="PF05163">
    <property type="entry name" value="DinB"/>
    <property type="match status" value="1"/>
</dbReference>
<feature type="binding site" evidence="3">
    <location>
        <position position="142"/>
    </location>
    <ligand>
        <name>a divalent metal cation</name>
        <dbReference type="ChEBI" id="CHEBI:60240"/>
    </ligand>
</feature>
<gene>
    <name evidence="5" type="ORF">JoomaDRAFT_1442</name>
</gene>
<evidence type="ECO:0000313" key="6">
    <source>
        <dbReference type="Proteomes" id="UP000004690"/>
    </source>
</evidence>
<name>I3C4B4_9FLAO</name>
<dbReference type="OrthoDB" id="119432at2"/>
<dbReference type="InterPro" id="IPR034660">
    <property type="entry name" value="DinB/YfiT-like"/>
</dbReference>